<dbReference type="Gene3D" id="2.40.170.20">
    <property type="entry name" value="TonB-dependent receptor, beta-barrel domain"/>
    <property type="match status" value="1"/>
</dbReference>
<evidence type="ECO:0000256" key="2">
    <source>
        <dbReference type="ARBA" id="ARBA00022448"/>
    </source>
</evidence>
<evidence type="ECO:0000256" key="11">
    <source>
        <dbReference type="RuleBase" id="RU003357"/>
    </source>
</evidence>
<keyword evidence="16" id="KW-0675">Receptor</keyword>
<organism evidence="16 17">
    <name type="scientific">Luteimonas wenzhouensis</name>
    <dbReference type="NCBI Taxonomy" id="2599615"/>
    <lineage>
        <taxon>Bacteria</taxon>
        <taxon>Pseudomonadati</taxon>
        <taxon>Pseudomonadota</taxon>
        <taxon>Gammaproteobacteria</taxon>
        <taxon>Lysobacterales</taxon>
        <taxon>Lysobacteraceae</taxon>
        <taxon>Luteimonas</taxon>
    </lineage>
</organism>
<evidence type="ECO:0000256" key="1">
    <source>
        <dbReference type="ARBA" id="ARBA00004571"/>
    </source>
</evidence>
<name>A0A5C5U2L7_9GAMM</name>
<keyword evidence="2 9" id="KW-0813">Transport</keyword>
<evidence type="ECO:0000256" key="8">
    <source>
        <dbReference type="ARBA" id="ARBA00023237"/>
    </source>
</evidence>
<feature type="short sequence motif" description="TonB box" evidence="10">
    <location>
        <begin position="66"/>
        <end position="72"/>
    </location>
</feature>
<evidence type="ECO:0000256" key="13">
    <source>
        <dbReference type="SAM" id="SignalP"/>
    </source>
</evidence>
<evidence type="ECO:0000256" key="5">
    <source>
        <dbReference type="ARBA" id="ARBA00022729"/>
    </source>
</evidence>
<evidence type="ECO:0000259" key="14">
    <source>
        <dbReference type="Pfam" id="PF00593"/>
    </source>
</evidence>
<dbReference type="AlphaFoldDB" id="A0A5C5U2L7"/>
<keyword evidence="6 10" id="KW-0798">TonB box</keyword>
<dbReference type="InterPro" id="IPR000531">
    <property type="entry name" value="Beta-barrel_TonB"/>
</dbReference>
<dbReference type="PANTHER" id="PTHR47234:SF2">
    <property type="entry name" value="TONB-DEPENDENT RECEPTOR"/>
    <property type="match status" value="1"/>
</dbReference>
<evidence type="ECO:0000256" key="3">
    <source>
        <dbReference type="ARBA" id="ARBA00022452"/>
    </source>
</evidence>
<keyword evidence="7 9" id="KW-0472">Membrane</keyword>
<comment type="similarity">
    <text evidence="9 11">Belongs to the TonB-dependent receptor family.</text>
</comment>
<comment type="subcellular location">
    <subcellularLocation>
        <location evidence="1 9">Cell outer membrane</location>
        <topology evidence="1 9">Multi-pass membrane protein</topology>
    </subcellularLocation>
</comment>
<proteinExistence type="inferred from homology"/>
<reference evidence="16 17" key="1">
    <citation type="submission" date="2019-07" db="EMBL/GenBank/DDBJ databases">
        <title>Luteimonas sp. YD-1 nov., isolated from acidic soil.</title>
        <authorList>
            <person name="Zhou J."/>
        </authorList>
    </citation>
    <scope>NUCLEOTIDE SEQUENCE [LARGE SCALE GENOMIC DNA]</scope>
    <source>
        <strain evidence="16 17">YD-1</strain>
    </source>
</reference>
<dbReference type="OrthoDB" id="6276154at2"/>
<evidence type="ECO:0000256" key="12">
    <source>
        <dbReference type="SAM" id="MobiDB-lite"/>
    </source>
</evidence>
<comment type="caution">
    <text evidence="16">The sequence shown here is derived from an EMBL/GenBank/DDBJ whole genome shotgun (WGS) entry which is preliminary data.</text>
</comment>
<keyword evidence="4 9" id="KW-0812">Transmembrane</keyword>
<dbReference type="InterPro" id="IPR012910">
    <property type="entry name" value="Plug_dom"/>
</dbReference>
<keyword evidence="5 13" id="KW-0732">Signal</keyword>
<evidence type="ECO:0000256" key="10">
    <source>
        <dbReference type="PROSITE-ProRule" id="PRU10143"/>
    </source>
</evidence>
<dbReference type="PROSITE" id="PS52016">
    <property type="entry name" value="TONB_DEPENDENT_REC_3"/>
    <property type="match status" value="1"/>
</dbReference>
<evidence type="ECO:0000256" key="9">
    <source>
        <dbReference type="PROSITE-ProRule" id="PRU01360"/>
    </source>
</evidence>
<dbReference type="RefSeq" id="WP_146312453.1">
    <property type="nucleotide sequence ID" value="NZ_VOHE01000003.1"/>
</dbReference>
<sequence>MTVATSSIQRPGTARPQHPQLPPVRRLAASLALAMLGGAFAAAPAVAQEQGEDASASAQTAVSLDTVTVTGSRLMRKDLSAPSPTTVVSREEIAHSGSATIETVLNEFPQLAAGNTSNVNNGGGSGVLTANLRGLGATRTLTLVNGRRFTPANSDGVVDLASIPDALVENVEIITGGASAVYGSDAIAGAVNFILRKDFEGLEATYTRGETAEGDGTYDKFDLTIGGNFADGRGNAVLSISRTDREPVLQADREFSRVPLDTVGGRLVPGGSGSIPGTRIGLSGPQLESLVGVDLSPSGACTAINGIRFGEGGVPLPYCAPEDAYNYADLNYLQRPLERTQVSALAHFRVSDSVEAYGEAYYSNSRNQYQQAPDSFTPLTPGAGSSTLLVPNYANNPVLLPAVREFFANNAHIFDPDGDGTAAIVGAGRRADELGPRYYTYERSSYNLVGGLRGEFEAGGGHWWRWDAFVQEQRNRTDTVNNNQINQARLAQALDAVVVDGNLVCANTASGCVPASIFGLGSINADAAAFLTPERASRDIFDRTIVGASMSGTMFDLPAGSVSLAFGAEYRKDEYAFQPSAMDVSGDYGAVSQTPMSGEYSVREVFAEFRVPLLAGARFAHDLAIEGAARYSDYSTIGGVNTWKLGAEWAPTDWMRLRSAYNVAIRAPNINELYSPQARGFTAGVDPCTVAANPTPAQRELCIQQGVPAADIDTFTQASVGFERTTGGNPNLDEETSKTFTFGAVFSIPAIEGLNFAVDYFQVEVEDAITSISANQMLSDCFSRLDPDSPSCQAIVRLPNGQIDDVRSTLQNIGLLKASGLDFQADYRFPVSWGLGGNEGQVSLTLLTSWLFERSMQVIADQGEVDCAGFMGGGCGGGTGNILIPDLKVNFSAGYRSGPLSARLQARMINDFRLREGITAAVQESPRTWYFDANASYDVTGKLQLFGGVDNLFDRDPPLLGTALAGDANTDVGVYDVLGRRYFVGVRLKF</sequence>
<evidence type="ECO:0000313" key="17">
    <source>
        <dbReference type="Proteomes" id="UP000315949"/>
    </source>
</evidence>
<dbReference type="SUPFAM" id="SSF56935">
    <property type="entry name" value="Porins"/>
    <property type="match status" value="1"/>
</dbReference>
<evidence type="ECO:0000256" key="7">
    <source>
        <dbReference type="ARBA" id="ARBA00023136"/>
    </source>
</evidence>
<dbReference type="EMBL" id="VOHE01000003">
    <property type="protein sequence ID" value="TWT19832.1"/>
    <property type="molecule type" value="Genomic_DNA"/>
</dbReference>
<gene>
    <name evidence="16" type="ORF">FQY79_08445</name>
</gene>
<evidence type="ECO:0000259" key="15">
    <source>
        <dbReference type="Pfam" id="PF07715"/>
    </source>
</evidence>
<dbReference type="PANTHER" id="PTHR47234">
    <property type="match status" value="1"/>
</dbReference>
<feature type="chain" id="PRO_5022811139" evidence="13">
    <location>
        <begin position="42"/>
        <end position="990"/>
    </location>
</feature>
<dbReference type="Gene3D" id="2.170.130.10">
    <property type="entry name" value="TonB-dependent receptor, plug domain"/>
    <property type="match status" value="1"/>
</dbReference>
<dbReference type="Pfam" id="PF07715">
    <property type="entry name" value="Plug"/>
    <property type="match status" value="1"/>
</dbReference>
<feature type="domain" description="TonB-dependent receptor plug" evidence="15">
    <location>
        <begin position="80"/>
        <end position="190"/>
    </location>
</feature>
<dbReference type="InterPro" id="IPR037066">
    <property type="entry name" value="Plug_dom_sf"/>
</dbReference>
<dbReference type="Pfam" id="PF00593">
    <property type="entry name" value="TonB_dep_Rec_b-barrel"/>
    <property type="match status" value="1"/>
</dbReference>
<keyword evidence="17" id="KW-1185">Reference proteome</keyword>
<evidence type="ECO:0000256" key="4">
    <source>
        <dbReference type="ARBA" id="ARBA00022692"/>
    </source>
</evidence>
<dbReference type="InterPro" id="IPR036942">
    <property type="entry name" value="Beta-barrel_TonB_sf"/>
</dbReference>
<feature type="domain" description="TonB-dependent receptor-like beta-barrel" evidence="14">
    <location>
        <begin position="433"/>
        <end position="952"/>
    </location>
</feature>
<dbReference type="Proteomes" id="UP000315949">
    <property type="component" value="Unassembled WGS sequence"/>
</dbReference>
<protein>
    <submittedName>
        <fullName evidence="16">TonB-dependent receptor</fullName>
    </submittedName>
</protein>
<keyword evidence="3 9" id="KW-1134">Transmembrane beta strand</keyword>
<dbReference type="InterPro" id="IPR010916">
    <property type="entry name" value="TonB_box_CS"/>
</dbReference>
<evidence type="ECO:0000256" key="6">
    <source>
        <dbReference type="ARBA" id="ARBA00023077"/>
    </source>
</evidence>
<dbReference type="PROSITE" id="PS00430">
    <property type="entry name" value="TONB_DEPENDENT_REC_1"/>
    <property type="match status" value="1"/>
</dbReference>
<feature type="compositionally biased region" description="Polar residues" evidence="12">
    <location>
        <begin position="1"/>
        <end position="10"/>
    </location>
</feature>
<keyword evidence="8 9" id="KW-0998">Cell outer membrane</keyword>
<dbReference type="InterPro" id="IPR039426">
    <property type="entry name" value="TonB-dep_rcpt-like"/>
</dbReference>
<feature type="region of interest" description="Disordered" evidence="12">
    <location>
        <begin position="1"/>
        <end position="22"/>
    </location>
</feature>
<accession>A0A5C5U2L7</accession>
<evidence type="ECO:0000313" key="16">
    <source>
        <dbReference type="EMBL" id="TWT19832.1"/>
    </source>
</evidence>
<dbReference type="GO" id="GO:0009279">
    <property type="term" value="C:cell outer membrane"/>
    <property type="evidence" value="ECO:0007669"/>
    <property type="project" value="UniProtKB-SubCell"/>
</dbReference>
<feature type="signal peptide" evidence="13">
    <location>
        <begin position="1"/>
        <end position="41"/>
    </location>
</feature>